<keyword evidence="3" id="KW-1185">Reference proteome</keyword>
<evidence type="ECO:0000256" key="1">
    <source>
        <dbReference type="SAM" id="MobiDB-lite"/>
    </source>
</evidence>
<dbReference type="AlphaFoldDB" id="A0A0S4JHJ5"/>
<name>A0A0S4JHJ5_BODSA</name>
<protein>
    <submittedName>
        <fullName evidence="2">Uncharacterized protein</fullName>
    </submittedName>
</protein>
<dbReference type="OrthoDB" id="272807at2759"/>
<dbReference type="PANTHER" id="PTHR37332">
    <property type="entry name" value="EXPRESSED PROTEIN"/>
    <property type="match status" value="1"/>
</dbReference>
<evidence type="ECO:0000313" key="2">
    <source>
        <dbReference type="EMBL" id="CUG89739.1"/>
    </source>
</evidence>
<dbReference type="Proteomes" id="UP000051952">
    <property type="component" value="Unassembled WGS sequence"/>
</dbReference>
<gene>
    <name evidence="2" type="ORF">BSAL_23165</name>
</gene>
<organism evidence="2 3">
    <name type="scientific">Bodo saltans</name>
    <name type="common">Flagellated protozoan</name>
    <dbReference type="NCBI Taxonomy" id="75058"/>
    <lineage>
        <taxon>Eukaryota</taxon>
        <taxon>Discoba</taxon>
        <taxon>Euglenozoa</taxon>
        <taxon>Kinetoplastea</taxon>
        <taxon>Metakinetoplastina</taxon>
        <taxon>Eubodonida</taxon>
        <taxon>Bodonidae</taxon>
        <taxon>Bodo</taxon>
    </lineage>
</organism>
<proteinExistence type="predicted"/>
<evidence type="ECO:0000313" key="3">
    <source>
        <dbReference type="Proteomes" id="UP000051952"/>
    </source>
</evidence>
<dbReference type="OMA" id="FVECFYG"/>
<accession>A0A0S4JHJ5</accession>
<dbReference type="EMBL" id="CYKH01001766">
    <property type="protein sequence ID" value="CUG89739.1"/>
    <property type="molecule type" value="Genomic_DNA"/>
</dbReference>
<dbReference type="VEuPathDB" id="TriTrypDB:BSAL_23165"/>
<dbReference type="PANTHER" id="PTHR37332:SF1">
    <property type="entry name" value="ELMO DOMAIN-CONTAINING PROTEIN"/>
    <property type="match status" value="1"/>
</dbReference>
<reference evidence="3" key="1">
    <citation type="submission" date="2015-09" db="EMBL/GenBank/DDBJ databases">
        <authorList>
            <consortium name="Pathogen Informatics"/>
        </authorList>
    </citation>
    <scope>NUCLEOTIDE SEQUENCE [LARGE SCALE GENOMIC DNA]</scope>
    <source>
        <strain evidence="3">Lake Konstanz</strain>
    </source>
</reference>
<sequence>MPEALRVKGVSAKTGLIEHLVEKRVRTLEYFRLLHTREDVLWMNTVRLGKSDICSYFGVDPSVSDPRGTQQRASRIRIRHVRTESMGSTATSHNNAGDMFMTPDTTVHLHRTGMATTVAQSWLDDNLPVLFAVGAALAELLLVPLSGIDFVDAVYQVFLESDVVFASGSTARVLAGRTLKNHRWARAQAAQRLAAAEGSPTGAYANDDAVISAKPHFIDEVLLSLVPSPPSYDLLVPSLCSTLIFVYRRMCDFDATEDTDCVKQILLVDRRIKRLVVGNLSKELQRLAKVRMVQQALVLTDHILGAFSQADDTLVTALMTSRPQEDAAASPTKPVGDDDSGAQPLGAQKKKALVLTDHILGAFSQADDTLVTALMTSRPQEDAAASPTKPVGD</sequence>
<feature type="region of interest" description="Disordered" evidence="1">
    <location>
        <begin position="321"/>
        <end position="343"/>
    </location>
</feature>
<feature type="non-terminal residue" evidence="2">
    <location>
        <position position="393"/>
    </location>
</feature>